<dbReference type="KEGG" id="cuh:BJN34_21260"/>
<accession>A0A1U9UUR4</accession>
<sequence length="164" mass="18621">MLFVDFDNTLHRADAYVVGDDVVAAEPGVVLFEYASVLERLLEPYPEVLIVLSTDWVEAVGFERARDALPIASLRERVIGATRMDSGLDELAFSSLTRGQQILRYVARHRLTSWLALDDRRDGFATCMLNLVHCQRGVGLGDIDVQKMLRDRLRMTFYVKTDWG</sequence>
<dbReference type="RefSeq" id="WP_234825074.1">
    <property type="nucleotide sequence ID" value="NZ_CP017758.1"/>
</dbReference>
<dbReference type="Proteomes" id="UP000189627">
    <property type="component" value="Chromosome 2"/>
</dbReference>
<dbReference type="AlphaFoldDB" id="A0A1U9UUR4"/>
<protein>
    <submittedName>
        <fullName evidence="1">Uncharacterized protein</fullName>
    </submittedName>
</protein>
<reference evidence="2" key="1">
    <citation type="submission" date="2017-02" db="EMBL/GenBank/DDBJ databases">
        <title>Complete genome sequence of Cupriavidus necator strain NH9, a 3-chlorobenzoate degrader.</title>
        <authorList>
            <person name="Moriuchi R."/>
            <person name="Dohra H."/>
            <person name="Ogawa N."/>
        </authorList>
    </citation>
    <scope>NUCLEOTIDE SEQUENCE [LARGE SCALE GENOMIC DNA]</scope>
    <source>
        <strain evidence="2">NH9</strain>
    </source>
</reference>
<evidence type="ECO:0000313" key="1">
    <source>
        <dbReference type="EMBL" id="AQV96400.1"/>
    </source>
</evidence>
<proteinExistence type="predicted"/>
<dbReference type="Pfam" id="PF18143">
    <property type="entry name" value="HAD_SAK_2"/>
    <property type="match status" value="1"/>
</dbReference>
<name>A0A1U9UUR4_CUPNE</name>
<dbReference type="EMBL" id="CP017758">
    <property type="protein sequence ID" value="AQV96400.1"/>
    <property type="molecule type" value="Genomic_DNA"/>
</dbReference>
<organism evidence="1 2">
    <name type="scientific">Cupriavidus necator</name>
    <name type="common">Alcaligenes eutrophus</name>
    <name type="synonym">Ralstonia eutropha</name>
    <dbReference type="NCBI Taxonomy" id="106590"/>
    <lineage>
        <taxon>Bacteria</taxon>
        <taxon>Pseudomonadati</taxon>
        <taxon>Pseudomonadota</taxon>
        <taxon>Betaproteobacteria</taxon>
        <taxon>Burkholderiales</taxon>
        <taxon>Burkholderiaceae</taxon>
        <taxon>Cupriavidus</taxon>
    </lineage>
</organism>
<evidence type="ECO:0000313" key="2">
    <source>
        <dbReference type="Proteomes" id="UP000189627"/>
    </source>
</evidence>
<gene>
    <name evidence="1" type="ORF">BJN34_21260</name>
</gene>